<organism evidence="9 10">
    <name type="scientific">Discostella pseudostelligera</name>
    <dbReference type="NCBI Taxonomy" id="259834"/>
    <lineage>
        <taxon>Eukaryota</taxon>
        <taxon>Sar</taxon>
        <taxon>Stramenopiles</taxon>
        <taxon>Ochrophyta</taxon>
        <taxon>Bacillariophyta</taxon>
        <taxon>Coscinodiscophyceae</taxon>
        <taxon>Thalassiosirophycidae</taxon>
        <taxon>Stephanodiscales</taxon>
        <taxon>Stephanodiscaceae</taxon>
        <taxon>Discostella</taxon>
    </lineage>
</organism>
<keyword evidence="10" id="KW-1185">Reference proteome</keyword>
<feature type="domain" description="Polycomb protein VEFS-Box" evidence="8">
    <location>
        <begin position="381"/>
        <end position="492"/>
    </location>
</feature>
<dbReference type="CDD" id="cd21553">
    <property type="entry name" value="VEFS-box_EMF2-like"/>
    <property type="match status" value="1"/>
</dbReference>
<evidence type="ECO:0000256" key="5">
    <source>
        <dbReference type="ARBA" id="ARBA00023015"/>
    </source>
</evidence>
<dbReference type="EMBL" id="JALLBG020000184">
    <property type="protein sequence ID" value="KAL3760482.1"/>
    <property type="molecule type" value="Genomic_DNA"/>
</dbReference>
<name>A0ABD3MA48_9STRA</name>
<evidence type="ECO:0000256" key="6">
    <source>
        <dbReference type="ARBA" id="ARBA00023163"/>
    </source>
</evidence>
<evidence type="ECO:0000259" key="8">
    <source>
        <dbReference type="Pfam" id="PF09733"/>
    </source>
</evidence>
<dbReference type="Pfam" id="PF09733">
    <property type="entry name" value="VEFS-Box"/>
    <property type="match status" value="1"/>
</dbReference>
<reference evidence="9 10" key="1">
    <citation type="submission" date="2024-10" db="EMBL/GenBank/DDBJ databases">
        <title>Updated reference genomes for cyclostephanoid diatoms.</title>
        <authorList>
            <person name="Roberts W.R."/>
            <person name="Alverson A.J."/>
        </authorList>
    </citation>
    <scope>NUCLEOTIDE SEQUENCE [LARGE SCALE GENOMIC DNA]</scope>
    <source>
        <strain evidence="9 10">AJA232-27</strain>
    </source>
</reference>
<dbReference type="AlphaFoldDB" id="A0ABD3MA48"/>
<comment type="similarity">
    <text evidence="1">Belongs to the VEFS (VRN2-EMF2-FIS2-SU(Z)12) family.</text>
</comment>
<keyword evidence="2" id="KW-0479">Metal-binding</keyword>
<evidence type="ECO:0000313" key="10">
    <source>
        <dbReference type="Proteomes" id="UP001530293"/>
    </source>
</evidence>
<dbReference type="GO" id="GO:0005634">
    <property type="term" value="C:nucleus"/>
    <property type="evidence" value="ECO:0007669"/>
    <property type="project" value="UniProtKB-ARBA"/>
</dbReference>
<keyword evidence="4" id="KW-0862">Zinc</keyword>
<dbReference type="Proteomes" id="UP001530293">
    <property type="component" value="Unassembled WGS sequence"/>
</dbReference>
<evidence type="ECO:0000256" key="1">
    <source>
        <dbReference type="ARBA" id="ARBA00007416"/>
    </source>
</evidence>
<evidence type="ECO:0000256" key="7">
    <source>
        <dbReference type="SAM" id="MobiDB-lite"/>
    </source>
</evidence>
<protein>
    <recommendedName>
        <fullName evidence="8">Polycomb protein VEFS-Box domain-containing protein</fullName>
    </recommendedName>
</protein>
<sequence>MTMDFAALVGSSAHLTRQLELRWFYYWEHDVSCGGDQTVALSPPTLSIINHLSGPASSLGQRTPMKLMQGRLVRKRRHSMPFLRRNAIARGSGRRGSRIYGLQYHTKKRARQSLEAITDKLLTVAKRKHVSLSTINQSNEVSRGRSRQGNPTADTSSVLLLSDDMNAKSSAFLLSGASLSSLLKTNTVQSRSELNTAQIPNQLPQAYFHYLFMQPNNVPATMVEEIDGRICPLCNFDGKNNEGLLNHCGRYHGTLHGSIRPDNSCEIMTNNVDCAYFEAVMGEEGQLHVIVRGVPILSPRLIPTIRNYDNFIYIGQRFYETRSNAPSIIEKQIKVPFLQRHPEKVAALDGATRSKRLLALQSSDAPATVISAYLPSDTIPIRQYYHSHTNLPMINDDWMGDSDDDVDEDWVQEMSSELLDEFEDVSSEEKQFMIIWNRFIKSNHVIGDRHMPDKCHEFILKNRLQLIDAGLRVQLLLHLFHLWDSGVISSNRIRRCMALFDGTTNTT</sequence>
<dbReference type="PANTHER" id="PTHR22597:SF0">
    <property type="entry name" value="POLYCOMB PROTEIN SUZ12"/>
    <property type="match status" value="1"/>
</dbReference>
<gene>
    <name evidence="9" type="ORF">ACHAWU_004920</name>
</gene>
<keyword evidence="3" id="KW-0863">Zinc-finger</keyword>
<evidence type="ECO:0000313" key="9">
    <source>
        <dbReference type="EMBL" id="KAL3760482.1"/>
    </source>
</evidence>
<keyword evidence="6" id="KW-0804">Transcription</keyword>
<keyword evidence="5" id="KW-0805">Transcription regulation</keyword>
<evidence type="ECO:0000256" key="2">
    <source>
        <dbReference type="ARBA" id="ARBA00022723"/>
    </source>
</evidence>
<evidence type="ECO:0000256" key="4">
    <source>
        <dbReference type="ARBA" id="ARBA00022833"/>
    </source>
</evidence>
<accession>A0ABD3MA48</accession>
<dbReference type="GO" id="GO:0008270">
    <property type="term" value="F:zinc ion binding"/>
    <property type="evidence" value="ECO:0007669"/>
    <property type="project" value="UniProtKB-KW"/>
</dbReference>
<comment type="caution">
    <text evidence="9">The sequence shown here is derived from an EMBL/GenBank/DDBJ whole genome shotgun (WGS) entry which is preliminary data.</text>
</comment>
<feature type="region of interest" description="Disordered" evidence="7">
    <location>
        <begin position="135"/>
        <end position="155"/>
    </location>
</feature>
<proteinExistence type="inferred from homology"/>
<dbReference type="PANTHER" id="PTHR22597">
    <property type="entry name" value="POLYCOMB GROUP PROTEIN"/>
    <property type="match status" value="1"/>
</dbReference>
<dbReference type="InterPro" id="IPR019135">
    <property type="entry name" value="Polycomb_protein_VEFS-Box"/>
</dbReference>
<evidence type="ECO:0000256" key="3">
    <source>
        <dbReference type="ARBA" id="ARBA00022771"/>
    </source>
</evidence>